<dbReference type="SUPFAM" id="SSF52402">
    <property type="entry name" value="Adenine nucleotide alpha hydrolases-like"/>
    <property type="match status" value="1"/>
</dbReference>
<dbReference type="AlphaFoldDB" id="A0AAU9CVR2"/>
<dbReference type="InterPro" id="IPR033948">
    <property type="entry name" value="ETF_beta_N"/>
</dbReference>
<protein>
    <recommendedName>
        <fullName evidence="3">Electron transfer flavoprotein small subunit</fullName>
    </recommendedName>
</protein>
<evidence type="ECO:0000313" key="6">
    <source>
        <dbReference type="Proteomes" id="UP001431186"/>
    </source>
</evidence>
<dbReference type="SMART" id="SM00893">
    <property type="entry name" value="ETF"/>
    <property type="match status" value="1"/>
</dbReference>
<dbReference type="GO" id="GO:0009055">
    <property type="term" value="F:electron transfer activity"/>
    <property type="evidence" value="ECO:0007669"/>
    <property type="project" value="InterPro"/>
</dbReference>
<dbReference type="PANTHER" id="PTHR21294">
    <property type="entry name" value="ELECTRON TRANSFER FLAVOPROTEIN BETA-SUBUNIT"/>
    <property type="match status" value="1"/>
</dbReference>
<comment type="subunit">
    <text evidence="1">Heterodimer of an alpha and a beta subunit.</text>
</comment>
<organism evidence="5 6">
    <name type="scientific">Leptogranulimonas caecicola</name>
    <dbReference type="NCBI Taxonomy" id="2894156"/>
    <lineage>
        <taxon>Bacteria</taxon>
        <taxon>Bacillati</taxon>
        <taxon>Actinomycetota</taxon>
        <taxon>Coriobacteriia</taxon>
        <taxon>Coriobacteriales</taxon>
        <taxon>Kribbibacteriaceae</taxon>
        <taxon>Leptogranulimonas</taxon>
    </lineage>
</organism>
<comment type="function">
    <text evidence="2">The electron transfer flavoprotein serves as a specific electron acceptor for other dehydrogenases. It transfers the electrons to the main respiratory chain via ETF-ubiquinone oxidoreductase (ETF dehydrogenase).</text>
</comment>
<keyword evidence="6" id="KW-1185">Reference proteome</keyword>
<evidence type="ECO:0000256" key="3">
    <source>
        <dbReference type="ARBA" id="ARBA00042002"/>
    </source>
</evidence>
<evidence type="ECO:0000256" key="1">
    <source>
        <dbReference type="ARBA" id="ARBA00011355"/>
    </source>
</evidence>
<name>A0AAU9CVR2_9ACTN</name>
<feature type="domain" description="Electron transfer flavoprotein alpha/beta-subunit N-terminal" evidence="4">
    <location>
        <begin position="51"/>
        <end position="257"/>
    </location>
</feature>
<dbReference type="InterPro" id="IPR014730">
    <property type="entry name" value="ETF_a/b_N"/>
</dbReference>
<dbReference type="InterPro" id="IPR014729">
    <property type="entry name" value="Rossmann-like_a/b/a_fold"/>
</dbReference>
<gene>
    <name evidence="5" type="ORF">ATTO_05150</name>
</gene>
<dbReference type="EMBL" id="AP025285">
    <property type="protein sequence ID" value="BDC90643.1"/>
    <property type="molecule type" value="Genomic_DNA"/>
</dbReference>
<dbReference type="Pfam" id="PF01012">
    <property type="entry name" value="ETF"/>
    <property type="match status" value="1"/>
</dbReference>
<dbReference type="PANTHER" id="PTHR21294:SF17">
    <property type="entry name" value="PROTEIN FIXA"/>
    <property type="match status" value="1"/>
</dbReference>
<evidence type="ECO:0000259" key="4">
    <source>
        <dbReference type="SMART" id="SM00893"/>
    </source>
</evidence>
<accession>A0AAU9CVR2</accession>
<proteinExistence type="predicted"/>
<dbReference type="KEGG" id="lcal:ATTO_05150"/>
<reference evidence="5" key="1">
    <citation type="submission" date="2021-11" db="EMBL/GenBank/DDBJ databases">
        <title>Complete genome sequence of Atopobiaceae bacterium TOC12.</title>
        <authorList>
            <person name="Morinaga K."/>
            <person name="Kusada H."/>
            <person name="Tamaki H."/>
        </authorList>
    </citation>
    <scope>NUCLEOTIDE SEQUENCE</scope>
    <source>
        <strain evidence="5">TOC12</strain>
    </source>
</reference>
<evidence type="ECO:0000256" key="2">
    <source>
        <dbReference type="ARBA" id="ARBA00025649"/>
    </source>
</evidence>
<dbReference type="CDD" id="cd01714">
    <property type="entry name" value="ETF_beta"/>
    <property type="match status" value="1"/>
</dbReference>
<sequence length="305" mass="31322">MLAMSCEPVRPSKEDSVSFDKQTTWEGAPFSVAVLMKAVPASTEVAMDPVTHTIVRDGGAAVLNPYDTAALELALKLKAQLEGEGVPVAISVLSMGIPATADLLRDAVARGATRALLLSDRAFAGSDTLATSYALELGLRELGDQDLVLCGKMAVDGDTAQIGSEVAAGRGWPCVTGALSVEMAPSSQMTRATLAEAGLVVSQVFDGEKKRVGVPLPCVVTVDKDAATLRMPSVTGVLEAQKIQVEVRGAAQLGADLAQCGLEGSPTQVVRCCVPEASGACQFLAGSPAQIAEQLGAIVDQSEGA</sequence>
<evidence type="ECO:0000313" key="5">
    <source>
        <dbReference type="EMBL" id="BDC90643.1"/>
    </source>
</evidence>
<dbReference type="Proteomes" id="UP001431186">
    <property type="component" value="Chromosome"/>
</dbReference>
<dbReference type="Gene3D" id="3.40.50.620">
    <property type="entry name" value="HUPs"/>
    <property type="match status" value="1"/>
</dbReference>
<dbReference type="InterPro" id="IPR012255">
    <property type="entry name" value="ETF_b"/>
</dbReference>
<dbReference type="PIRSF" id="PIRSF000090">
    <property type="entry name" value="Beta-ETF"/>
    <property type="match status" value="1"/>
</dbReference>